<dbReference type="PROSITE" id="PS00211">
    <property type="entry name" value="ABC_TRANSPORTER_1"/>
    <property type="match status" value="1"/>
</dbReference>
<keyword evidence="2" id="KW-0547">Nucleotide-binding</keyword>
<dbReference type="Gene3D" id="3.40.50.300">
    <property type="entry name" value="P-loop containing nucleotide triphosphate hydrolases"/>
    <property type="match status" value="1"/>
</dbReference>
<accession>A0A1I1GKQ6</accession>
<evidence type="ECO:0000256" key="2">
    <source>
        <dbReference type="ARBA" id="ARBA00022741"/>
    </source>
</evidence>
<evidence type="ECO:0000256" key="3">
    <source>
        <dbReference type="ARBA" id="ARBA00022840"/>
    </source>
</evidence>
<dbReference type="SMART" id="SM00382">
    <property type="entry name" value="AAA"/>
    <property type="match status" value="1"/>
</dbReference>
<gene>
    <name evidence="5" type="ORF">SAMN05660453_1069</name>
</gene>
<evidence type="ECO:0000259" key="4">
    <source>
        <dbReference type="PROSITE" id="PS50893"/>
    </source>
</evidence>
<keyword evidence="1" id="KW-0813">Transport</keyword>
<dbReference type="PROSITE" id="PS50893">
    <property type="entry name" value="ABC_TRANSPORTER_2"/>
    <property type="match status" value="1"/>
</dbReference>
<dbReference type="Proteomes" id="UP000199376">
    <property type="component" value="Unassembled WGS sequence"/>
</dbReference>
<dbReference type="PANTHER" id="PTHR42781:SF9">
    <property type="entry name" value="AMINO ACID ABC TRANSPORTER, ATP-BINDING PROTEIN-RELATED"/>
    <property type="match status" value="1"/>
</dbReference>
<dbReference type="GO" id="GO:0016887">
    <property type="term" value="F:ATP hydrolysis activity"/>
    <property type="evidence" value="ECO:0007669"/>
    <property type="project" value="InterPro"/>
</dbReference>
<evidence type="ECO:0000313" key="5">
    <source>
        <dbReference type="EMBL" id="SFC10458.1"/>
    </source>
</evidence>
<dbReference type="EMBL" id="FOLI01000005">
    <property type="protein sequence ID" value="SFC10458.1"/>
    <property type="molecule type" value="Genomic_DNA"/>
</dbReference>
<keyword evidence="3 5" id="KW-0067">ATP-binding</keyword>
<dbReference type="RefSeq" id="WP_091502730.1">
    <property type="nucleotide sequence ID" value="NZ_FOLI01000005.1"/>
</dbReference>
<reference evidence="5 6" key="1">
    <citation type="submission" date="2016-10" db="EMBL/GenBank/DDBJ databases">
        <authorList>
            <person name="de Groot N.N."/>
        </authorList>
    </citation>
    <scope>NUCLEOTIDE SEQUENCE [LARGE SCALE GENOMIC DNA]</scope>
    <source>
        <strain evidence="5 6">DSM 19113</strain>
    </source>
</reference>
<dbReference type="OrthoDB" id="9804199at2"/>
<sequence>MIQLKKLSKQYGDKVIFKNLSLDLNDGEILTVMGPSGIGKTTLIKVLTGLEDAEAGQVEINGKEYEIGDPAISEQIGLVFQDFNLFPHLTVKENIALAPVLVKKRDKKEVAAKVDSLLKQLGISEQADLYPYQLSGGQKQRVAIARALAMNPEVIIYDEPTSGLDEKSTEQVEKIMLALKQEGVSQMVVTHDLPFAEKVADTNFDFLKERENEKNK</sequence>
<dbReference type="InterPro" id="IPR017871">
    <property type="entry name" value="ABC_transporter-like_CS"/>
</dbReference>
<name>A0A1I1GKQ6_9LACO</name>
<dbReference type="Pfam" id="PF00005">
    <property type="entry name" value="ABC_tran"/>
    <property type="match status" value="1"/>
</dbReference>
<dbReference type="GO" id="GO:0005524">
    <property type="term" value="F:ATP binding"/>
    <property type="evidence" value="ECO:0007669"/>
    <property type="project" value="UniProtKB-KW"/>
</dbReference>
<evidence type="ECO:0000313" key="6">
    <source>
        <dbReference type="Proteomes" id="UP000199376"/>
    </source>
</evidence>
<dbReference type="InterPro" id="IPR003439">
    <property type="entry name" value="ABC_transporter-like_ATP-bd"/>
</dbReference>
<dbReference type="STRING" id="283737.SAMN05660453_1069"/>
<dbReference type="InterPro" id="IPR027417">
    <property type="entry name" value="P-loop_NTPase"/>
</dbReference>
<proteinExistence type="predicted"/>
<evidence type="ECO:0000256" key="1">
    <source>
        <dbReference type="ARBA" id="ARBA00022448"/>
    </source>
</evidence>
<dbReference type="InterPro" id="IPR003593">
    <property type="entry name" value="AAA+_ATPase"/>
</dbReference>
<keyword evidence="6" id="KW-1185">Reference proteome</keyword>
<organism evidence="5 6">
    <name type="scientific">Fructobacillus durionis</name>
    <dbReference type="NCBI Taxonomy" id="283737"/>
    <lineage>
        <taxon>Bacteria</taxon>
        <taxon>Bacillati</taxon>
        <taxon>Bacillota</taxon>
        <taxon>Bacilli</taxon>
        <taxon>Lactobacillales</taxon>
        <taxon>Lactobacillaceae</taxon>
        <taxon>Fructobacillus</taxon>
    </lineage>
</organism>
<feature type="domain" description="ABC transporter" evidence="4">
    <location>
        <begin position="2"/>
        <end position="216"/>
    </location>
</feature>
<dbReference type="AlphaFoldDB" id="A0A1I1GKQ6"/>
<dbReference type="SUPFAM" id="SSF52540">
    <property type="entry name" value="P-loop containing nucleoside triphosphate hydrolases"/>
    <property type="match status" value="1"/>
</dbReference>
<protein>
    <submittedName>
        <fullName evidence="5">Amino acid ABC transporter ATP-binding protein, PAAT family (TC 3.A.1.3.-)</fullName>
    </submittedName>
</protein>
<dbReference type="PANTHER" id="PTHR42781">
    <property type="entry name" value="SPERMIDINE/PUTRESCINE IMPORT ATP-BINDING PROTEIN POTA"/>
    <property type="match status" value="1"/>
</dbReference>
<dbReference type="InterPro" id="IPR050093">
    <property type="entry name" value="ABC_SmlMolc_Importer"/>
</dbReference>